<comment type="caution">
    <text evidence="10">The sequence shown here is derived from an EMBL/GenBank/DDBJ whole genome shotgun (WGS) entry which is preliminary data.</text>
</comment>
<evidence type="ECO:0000259" key="7">
    <source>
        <dbReference type="Pfam" id="PF00441"/>
    </source>
</evidence>
<dbReference type="InterPro" id="IPR009100">
    <property type="entry name" value="AcylCoA_DH/oxidase_NM_dom_sf"/>
</dbReference>
<evidence type="ECO:0000313" key="10">
    <source>
        <dbReference type="EMBL" id="MEV0361966.1"/>
    </source>
</evidence>
<evidence type="ECO:0000256" key="2">
    <source>
        <dbReference type="ARBA" id="ARBA00009347"/>
    </source>
</evidence>
<evidence type="ECO:0000259" key="8">
    <source>
        <dbReference type="Pfam" id="PF02770"/>
    </source>
</evidence>
<keyword evidence="3 6" id="KW-0285">Flavoprotein</keyword>
<dbReference type="SUPFAM" id="SSF47203">
    <property type="entry name" value="Acyl-CoA dehydrogenase C-terminal domain-like"/>
    <property type="match status" value="1"/>
</dbReference>
<proteinExistence type="inferred from homology"/>
<dbReference type="RefSeq" id="WP_357973680.1">
    <property type="nucleotide sequence ID" value="NZ_JBFAIH010000002.1"/>
</dbReference>
<dbReference type="InterPro" id="IPR013786">
    <property type="entry name" value="AcylCoA_DH/ox_N"/>
</dbReference>
<evidence type="ECO:0000256" key="4">
    <source>
        <dbReference type="ARBA" id="ARBA00022827"/>
    </source>
</evidence>
<dbReference type="InterPro" id="IPR046373">
    <property type="entry name" value="Acyl-CoA_Oxase/DH_mid-dom_sf"/>
</dbReference>
<evidence type="ECO:0000256" key="6">
    <source>
        <dbReference type="RuleBase" id="RU362125"/>
    </source>
</evidence>
<sequence>MASDPFATEERVALREMVRSFAEKEIAPNIDQWERDGLIPLELHRKAADLGLLGLGFDESVGGSGGDSLDWYVVAEELVLSGRSSGLLMALFTHHVALVPVATHGTPDQIAKFVRPTLAGEKLAALGVTEPGGGSDVANLRTTARRDGDTYVVNGAKTFISTGVRSDFVVAAVRTGEAGHKGISLLLIEKSSPGFEVTRHLDKLGWDCSDTAELSFDDVRVPAENLVGPENEGFRLIMELFESERLAQTVMAYTTAQRCLDLAVEWARARTTFGKPLIARQLVRHNLADMARAVEVSREFAHQVMVRVNAGETLVPQVCMAKKQATDAAQFVADAALQLHGGSGYMRDTEVNRHYRDARVFSIAGGTDEILAEIVTKWMGY</sequence>
<feature type="domain" description="Acyl-CoA dehydrogenase/oxidase N-terminal" evidence="9">
    <location>
        <begin position="8"/>
        <end position="121"/>
    </location>
</feature>
<feature type="domain" description="Acyl-CoA dehydrogenase/oxidase C-terminal" evidence="7">
    <location>
        <begin position="231"/>
        <end position="379"/>
    </location>
</feature>
<dbReference type="Pfam" id="PF02770">
    <property type="entry name" value="Acyl-CoA_dh_M"/>
    <property type="match status" value="1"/>
</dbReference>
<dbReference type="InterPro" id="IPR009075">
    <property type="entry name" value="AcylCo_DH/oxidase_C"/>
</dbReference>
<evidence type="ECO:0000256" key="5">
    <source>
        <dbReference type="ARBA" id="ARBA00023002"/>
    </source>
</evidence>
<dbReference type="PANTHER" id="PTHR48083">
    <property type="entry name" value="MEDIUM-CHAIN SPECIFIC ACYL-COA DEHYDROGENASE, MITOCHONDRIAL-RELATED"/>
    <property type="match status" value="1"/>
</dbReference>
<dbReference type="InterPro" id="IPR006089">
    <property type="entry name" value="Acyl-CoA_DH_CS"/>
</dbReference>
<dbReference type="Gene3D" id="1.10.540.10">
    <property type="entry name" value="Acyl-CoA dehydrogenase/oxidase, N-terminal domain"/>
    <property type="match status" value="1"/>
</dbReference>
<keyword evidence="5 6" id="KW-0560">Oxidoreductase</keyword>
<dbReference type="Pfam" id="PF00441">
    <property type="entry name" value="Acyl-CoA_dh_1"/>
    <property type="match status" value="1"/>
</dbReference>
<dbReference type="Gene3D" id="2.40.110.10">
    <property type="entry name" value="Butyryl-CoA Dehydrogenase, subunit A, domain 2"/>
    <property type="match status" value="1"/>
</dbReference>
<dbReference type="Gene3D" id="1.20.140.10">
    <property type="entry name" value="Butyryl-CoA Dehydrogenase, subunit A, domain 3"/>
    <property type="match status" value="1"/>
</dbReference>
<keyword evidence="4 6" id="KW-0274">FAD</keyword>
<feature type="domain" description="Acyl-CoA oxidase/dehydrogenase middle" evidence="8">
    <location>
        <begin position="125"/>
        <end position="219"/>
    </location>
</feature>
<dbReference type="Proteomes" id="UP001551658">
    <property type="component" value="Unassembled WGS sequence"/>
</dbReference>
<dbReference type="InterPro" id="IPR050741">
    <property type="entry name" value="Acyl-CoA_dehydrogenase"/>
</dbReference>
<evidence type="ECO:0000256" key="1">
    <source>
        <dbReference type="ARBA" id="ARBA00001974"/>
    </source>
</evidence>
<dbReference type="PROSITE" id="PS00073">
    <property type="entry name" value="ACYL_COA_DH_2"/>
    <property type="match status" value="1"/>
</dbReference>
<dbReference type="SUPFAM" id="SSF56645">
    <property type="entry name" value="Acyl-CoA dehydrogenase NM domain-like"/>
    <property type="match status" value="1"/>
</dbReference>
<dbReference type="PANTHER" id="PTHR48083:SF28">
    <property type="entry name" value="ACYL-COA DEHYDROGENASE FAMILY PROTEIN (AFU_ORTHOLOGUE AFUA_6G10880)-RELATED"/>
    <property type="match status" value="1"/>
</dbReference>
<dbReference type="InterPro" id="IPR006091">
    <property type="entry name" value="Acyl-CoA_Oxase/DH_mid-dom"/>
</dbReference>
<gene>
    <name evidence="10" type="ORF">AB0H72_04610</name>
</gene>
<accession>A0ABV3F2M4</accession>
<evidence type="ECO:0000313" key="11">
    <source>
        <dbReference type="Proteomes" id="UP001551658"/>
    </source>
</evidence>
<dbReference type="InterPro" id="IPR037069">
    <property type="entry name" value="AcylCoA_DH/ox_N_sf"/>
</dbReference>
<comment type="cofactor">
    <cofactor evidence="1 6">
        <name>FAD</name>
        <dbReference type="ChEBI" id="CHEBI:57692"/>
    </cofactor>
</comment>
<evidence type="ECO:0000259" key="9">
    <source>
        <dbReference type="Pfam" id="PF02771"/>
    </source>
</evidence>
<reference evidence="10 11" key="1">
    <citation type="submission" date="2024-06" db="EMBL/GenBank/DDBJ databases">
        <title>The Natural Products Discovery Center: Release of the First 8490 Sequenced Strains for Exploring Actinobacteria Biosynthetic Diversity.</title>
        <authorList>
            <person name="Kalkreuter E."/>
            <person name="Kautsar S.A."/>
            <person name="Yang D."/>
            <person name="Bader C.D."/>
            <person name="Teijaro C.N."/>
            <person name="Fluegel L."/>
            <person name="Davis C.M."/>
            <person name="Simpson J.R."/>
            <person name="Lauterbach L."/>
            <person name="Steele A.D."/>
            <person name="Gui C."/>
            <person name="Meng S."/>
            <person name="Li G."/>
            <person name="Viehrig K."/>
            <person name="Ye F."/>
            <person name="Su P."/>
            <person name="Kiefer A.F."/>
            <person name="Nichols A."/>
            <person name="Cepeda A.J."/>
            <person name="Yan W."/>
            <person name="Fan B."/>
            <person name="Jiang Y."/>
            <person name="Adhikari A."/>
            <person name="Zheng C.-J."/>
            <person name="Schuster L."/>
            <person name="Cowan T.M."/>
            <person name="Smanski M.J."/>
            <person name="Chevrette M.G."/>
            <person name="De Carvalho L.P.S."/>
            <person name="Shen B."/>
        </authorList>
    </citation>
    <scope>NUCLEOTIDE SEQUENCE [LARGE SCALE GENOMIC DNA]</scope>
    <source>
        <strain evidence="10 11">NPDC050671</strain>
    </source>
</reference>
<evidence type="ECO:0000256" key="3">
    <source>
        <dbReference type="ARBA" id="ARBA00022630"/>
    </source>
</evidence>
<name>A0ABV3F2M4_9NOCA</name>
<dbReference type="Pfam" id="PF02771">
    <property type="entry name" value="Acyl-CoA_dh_N"/>
    <property type="match status" value="1"/>
</dbReference>
<keyword evidence="11" id="KW-1185">Reference proteome</keyword>
<dbReference type="EMBL" id="JBFAIH010000002">
    <property type="protein sequence ID" value="MEV0361966.1"/>
    <property type="molecule type" value="Genomic_DNA"/>
</dbReference>
<dbReference type="InterPro" id="IPR036250">
    <property type="entry name" value="AcylCo_DH-like_C"/>
</dbReference>
<organism evidence="10 11">
    <name type="scientific">Nocardia fusca</name>
    <dbReference type="NCBI Taxonomy" id="941183"/>
    <lineage>
        <taxon>Bacteria</taxon>
        <taxon>Bacillati</taxon>
        <taxon>Actinomycetota</taxon>
        <taxon>Actinomycetes</taxon>
        <taxon>Mycobacteriales</taxon>
        <taxon>Nocardiaceae</taxon>
        <taxon>Nocardia</taxon>
    </lineage>
</organism>
<protein>
    <submittedName>
        <fullName evidence="10">Acyl-CoA dehydrogenase family protein</fullName>
    </submittedName>
</protein>
<comment type="similarity">
    <text evidence="2 6">Belongs to the acyl-CoA dehydrogenase family.</text>
</comment>